<reference evidence="1" key="1">
    <citation type="submission" date="2012-11" db="EMBL/GenBank/DDBJ databases">
        <title>Dependencies among metagenomic species, viruses, plasmids and units of genetic variation.</title>
        <authorList>
            <person name="Nielsen H.B."/>
            <person name="Almeida M."/>
            <person name="Juncker A.S."/>
            <person name="Rasmussen S."/>
            <person name="Li J."/>
            <person name="Sunagawa S."/>
            <person name="Plichta D."/>
            <person name="Gautier L."/>
            <person name="Le Chatelier E."/>
            <person name="Peletier E."/>
            <person name="Bonde I."/>
            <person name="Nielsen T."/>
            <person name="Manichanh C."/>
            <person name="Arumugam M."/>
            <person name="Batto J."/>
            <person name="Santos M.B.Q.D."/>
            <person name="Blom N."/>
            <person name="Borruel N."/>
            <person name="Burgdorf K.S."/>
            <person name="Boumezbeur F."/>
            <person name="Casellas F."/>
            <person name="Dore J."/>
            <person name="Guarner F."/>
            <person name="Hansen T."/>
            <person name="Hildebrand F."/>
            <person name="Kaas R.S."/>
            <person name="Kennedy S."/>
            <person name="Kristiansen K."/>
            <person name="Kultima J.R."/>
            <person name="Leonard P."/>
            <person name="Levenez F."/>
            <person name="Lund O."/>
            <person name="Moumen B."/>
            <person name="Le Paslier D."/>
            <person name="Pons N."/>
            <person name="Pedersen O."/>
            <person name="Prifti E."/>
            <person name="Qin J."/>
            <person name="Raes J."/>
            <person name="Tap J."/>
            <person name="Tims S."/>
            <person name="Ussery D.W."/>
            <person name="Yamada T."/>
            <person name="MetaHit consortium"/>
            <person name="Renault P."/>
            <person name="Sicheritz-Ponten T."/>
            <person name="Bork P."/>
            <person name="Wang J."/>
            <person name="Brunak S."/>
            <person name="Ehrlich S.D."/>
        </authorList>
    </citation>
    <scope>NUCLEOTIDE SEQUENCE [LARGE SCALE GENOMIC DNA]</scope>
</reference>
<dbReference type="Proteomes" id="UP000017980">
    <property type="component" value="Unassembled WGS sequence"/>
</dbReference>
<evidence type="ECO:0000313" key="2">
    <source>
        <dbReference type="Proteomes" id="UP000017980"/>
    </source>
</evidence>
<accession>R5Y299</accession>
<proteinExistence type="predicted"/>
<dbReference type="EMBL" id="CBBD010000046">
    <property type="protein sequence ID" value="CDA10817.1"/>
    <property type="molecule type" value="Genomic_DNA"/>
</dbReference>
<gene>
    <name evidence="1" type="ORF">BN488_01844</name>
</gene>
<protein>
    <submittedName>
        <fullName evidence="1">Uncharacterized protein</fullName>
    </submittedName>
</protein>
<dbReference type="AlphaFoldDB" id="R5Y299"/>
<evidence type="ECO:0000313" key="1">
    <source>
        <dbReference type="EMBL" id="CDA10817.1"/>
    </source>
</evidence>
<dbReference type="RefSeq" id="WP_022072051.1">
    <property type="nucleotide sequence ID" value="NZ_HF999328.1"/>
</dbReference>
<name>R5Y299_9FIRM</name>
<sequence length="178" mass="20877">MDINNYMEFMENDKPLDDKDIIHNLSVATTHIIYRNGPVEDMHTDGKLTDYAMMNINKFMVNRLGGIFLILLDNKKVDLIKKCGEYYIENLIDIVIEYCFIDGILNTKIDIEKLTDKDIDIIVEFMNQKLYPILLIILERNINGIKGILSNSFIYGTDWDYCKPDIIDFDLFLEKLDY</sequence>
<organism evidence="1 2">
    <name type="scientific">Intestinibacter bartlettii CAG:1329</name>
    <dbReference type="NCBI Taxonomy" id="1263063"/>
    <lineage>
        <taxon>Bacteria</taxon>
        <taxon>Bacillati</taxon>
        <taxon>Bacillota</taxon>
        <taxon>Clostridia</taxon>
        <taxon>Peptostreptococcales</taxon>
        <taxon>Peptostreptococcaceae</taxon>
        <taxon>Intestinibacter</taxon>
    </lineage>
</organism>
<comment type="caution">
    <text evidence="1">The sequence shown here is derived from an EMBL/GenBank/DDBJ whole genome shotgun (WGS) entry which is preliminary data.</text>
</comment>